<reference evidence="5" key="1">
    <citation type="submission" date="2020-10" db="EMBL/GenBank/DDBJ databases">
        <title>Mucilaginibacter mali sp. nov., isolated from rhizosphere soil of apple orchard.</title>
        <authorList>
            <person name="Lee J.-S."/>
            <person name="Kim H.S."/>
            <person name="Kim J.-S."/>
        </authorList>
    </citation>
    <scope>NUCLEOTIDE SEQUENCE</scope>
    <source>
        <strain evidence="5">KCTC 22746</strain>
    </source>
</reference>
<evidence type="ECO:0000256" key="2">
    <source>
        <dbReference type="ARBA" id="ARBA00023125"/>
    </source>
</evidence>
<dbReference type="RefSeq" id="WP_194113282.1">
    <property type="nucleotide sequence ID" value="NZ_JADFFL010000009.1"/>
</dbReference>
<dbReference type="EMBL" id="JADFFL010000009">
    <property type="protein sequence ID" value="MBE9664036.1"/>
    <property type="molecule type" value="Genomic_DNA"/>
</dbReference>
<dbReference type="Pfam" id="PF12833">
    <property type="entry name" value="HTH_18"/>
    <property type="match status" value="1"/>
</dbReference>
<evidence type="ECO:0000256" key="1">
    <source>
        <dbReference type="ARBA" id="ARBA00023015"/>
    </source>
</evidence>
<dbReference type="GO" id="GO:0043565">
    <property type="term" value="F:sequence-specific DNA binding"/>
    <property type="evidence" value="ECO:0007669"/>
    <property type="project" value="InterPro"/>
</dbReference>
<evidence type="ECO:0000259" key="4">
    <source>
        <dbReference type="PROSITE" id="PS01124"/>
    </source>
</evidence>
<evidence type="ECO:0000313" key="5">
    <source>
        <dbReference type="EMBL" id="MBE9664036.1"/>
    </source>
</evidence>
<keyword evidence="6" id="KW-1185">Reference proteome</keyword>
<name>A0A929L6D7_9SPHI</name>
<accession>A0A929L6D7</accession>
<evidence type="ECO:0000313" key="6">
    <source>
        <dbReference type="Proteomes" id="UP000622475"/>
    </source>
</evidence>
<dbReference type="PRINTS" id="PR00032">
    <property type="entry name" value="HTHARAC"/>
</dbReference>
<dbReference type="PANTHER" id="PTHR43280">
    <property type="entry name" value="ARAC-FAMILY TRANSCRIPTIONAL REGULATOR"/>
    <property type="match status" value="1"/>
</dbReference>
<dbReference type="SUPFAM" id="SSF46689">
    <property type="entry name" value="Homeodomain-like"/>
    <property type="match status" value="1"/>
</dbReference>
<comment type="caution">
    <text evidence="5">The sequence shown here is derived from an EMBL/GenBank/DDBJ whole genome shotgun (WGS) entry which is preliminary data.</text>
</comment>
<dbReference type="SMART" id="SM00342">
    <property type="entry name" value="HTH_ARAC"/>
    <property type="match status" value="1"/>
</dbReference>
<dbReference type="InterPro" id="IPR020449">
    <property type="entry name" value="Tscrpt_reg_AraC-type_HTH"/>
</dbReference>
<dbReference type="Proteomes" id="UP000622475">
    <property type="component" value="Unassembled WGS sequence"/>
</dbReference>
<sequence>MKTTQTDPIMIRSITDFCDLLGHPKPEHPLLTMVELTCGANYPELPGNKLIYDFYTVFIKRNVKGVMKYGQKEYDFKEGVMGFSAPKQVFMIDGLDPSTEITGWFLAFHPDLIRKYDLGKKIKDYNFFSYSVNEALHLSDKEERMIEKMMRDIRTEYQQPIDAFSQDVMVSQLDLLLTYCNRFYNRQFITRRNAEESLLNKFTDVVSAYFEQEHIDELPNVNDISAQLNVSPHYLSDMLRTLTGQSAQQHIHGHLIEKAKELLLTTNLSVNETAYRLGFEYPQYFNRLFKNKTGVTPAAFRNN</sequence>
<dbReference type="Gene3D" id="1.10.10.60">
    <property type="entry name" value="Homeodomain-like"/>
    <property type="match status" value="2"/>
</dbReference>
<dbReference type="PROSITE" id="PS01124">
    <property type="entry name" value="HTH_ARAC_FAMILY_2"/>
    <property type="match status" value="1"/>
</dbReference>
<protein>
    <submittedName>
        <fullName evidence="5">Helix-turn-helix transcriptional regulator</fullName>
    </submittedName>
</protein>
<organism evidence="5 6">
    <name type="scientific">Mucilaginibacter myungsuensis</name>
    <dbReference type="NCBI Taxonomy" id="649104"/>
    <lineage>
        <taxon>Bacteria</taxon>
        <taxon>Pseudomonadati</taxon>
        <taxon>Bacteroidota</taxon>
        <taxon>Sphingobacteriia</taxon>
        <taxon>Sphingobacteriales</taxon>
        <taxon>Sphingobacteriaceae</taxon>
        <taxon>Mucilaginibacter</taxon>
    </lineage>
</organism>
<keyword evidence="2" id="KW-0238">DNA-binding</keyword>
<keyword evidence="1" id="KW-0805">Transcription regulation</keyword>
<dbReference type="GO" id="GO:0003700">
    <property type="term" value="F:DNA-binding transcription factor activity"/>
    <property type="evidence" value="ECO:0007669"/>
    <property type="project" value="InterPro"/>
</dbReference>
<feature type="domain" description="HTH araC/xylS-type" evidence="4">
    <location>
        <begin position="204"/>
        <end position="303"/>
    </location>
</feature>
<keyword evidence="3" id="KW-0804">Transcription</keyword>
<dbReference type="AlphaFoldDB" id="A0A929L6D7"/>
<dbReference type="InterPro" id="IPR009057">
    <property type="entry name" value="Homeodomain-like_sf"/>
</dbReference>
<proteinExistence type="predicted"/>
<dbReference type="PANTHER" id="PTHR43280:SF32">
    <property type="entry name" value="TRANSCRIPTIONAL REGULATORY PROTEIN"/>
    <property type="match status" value="1"/>
</dbReference>
<dbReference type="InterPro" id="IPR018060">
    <property type="entry name" value="HTH_AraC"/>
</dbReference>
<evidence type="ECO:0000256" key="3">
    <source>
        <dbReference type="ARBA" id="ARBA00023163"/>
    </source>
</evidence>
<gene>
    <name evidence="5" type="ORF">IRJ16_19285</name>
</gene>